<name>J9GHX2_9ZZZZ</name>
<sequence length="52" mass="6064">MTARSIYFASKDADALSEGRSRNNRLSILFRSKLFASEWLLIGRHRVCFCLR</sequence>
<evidence type="ECO:0000313" key="1">
    <source>
        <dbReference type="EMBL" id="EJW99059.1"/>
    </source>
</evidence>
<organism evidence="1">
    <name type="scientific">gut metagenome</name>
    <dbReference type="NCBI Taxonomy" id="749906"/>
    <lineage>
        <taxon>unclassified sequences</taxon>
        <taxon>metagenomes</taxon>
        <taxon>organismal metagenomes</taxon>
    </lineage>
</organism>
<accession>J9GHX2</accession>
<dbReference type="AlphaFoldDB" id="J9GHX2"/>
<gene>
    <name evidence="1" type="ORF">EVA_12834</name>
</gene>
<proteinExistence type="predicted"/>
<reference evidence="1" key="1">
    <citation type="journal article" date="2012" name="PLoS ONE">
        <title>Gene sets for utilization of primary and secondary nutrition supplies in the distal gut of endangered iberian lynx.</title>
        <authorList>
            <person name="Alcaide M."/>
            <person name="Messina E."/>
            <person name="Richter M."/>
            <person name="Bargiela R."/>
            <person name="Peplies J."/>
            <person name="Huws S.A."/>
            <person name="Newbold C.J."/>
            <person name="Golyshin P.N."/>
            <person name="Simon M.A."/>
            <person name="Lopez G."/>
            <person name="Yakimov M.M."/>
            <person name="Ferrer M."/>
        </authorList>
    </citation>
    <scope>NUCLEOTIDE SEQUENCE</scope>
</reference>
<comment type="caution">
    <text evidence="1">The sequence shown here is derived from an EMBL/GenBank/DDBJ whole genome shotgun (WGS) entry which is preliminary data.</text>
</comment>
<dbReference type="EMBL" id="AMCI01003978">
    <property type="protein sequence ID" value="EJW99059.1"/>
    <property type="molecule type" value="Genomic_DNA"/>
</dbReference>
<protein>
    <submittedName>
        <fullName evidence="1">Uncharacterized protein</fullName>
    </submittedName>
</protein>